<evidence type="ECO:0000256" key="1">
    <source>
        <dbReference type="SAM" id="MobiDB-lite"/>
    </source>
</evidence>
<evidence type="ECO:0000313" key="2">
    <source>
        <dbReference type="EMBL" id="SSC68401.1"/>
    </source>
</evidence>
<feature type="region of interest" description="Disordered" evidence="1">
    <location>
        <begin position="39"/>
        <end position="61"/>
    </location>
</feature>
<sequence length="61" mass="6305">MAGALIPSSEHADDALAPAIAAGIGDGWRRWLGRAGRVRPISPLEGEMPGRAEGGSPRLDD</sequence>
<accession>A0A376AKQ9</accession>
<proteinExistence type="predicted"/>
<dbReference type="EMBL" id="UEYP01000007">
    <property type="protein sequence ID" value="SSC68401.1"/>
    <property type="molecule type" value="Genomic_DNA"/>
</dbReference>
<dbReference type="AlphaFoldDB" id="A0A376AKQ9"/>
<evidence type="ECO:0000313" key="3">
    <source>
        <dbReference type="Proteomes" id="UP000254764"/>
    </source>
</evidence>
<gene>
    <name evidence="2" type="ORF">RHIZ70_4109</name>
</gene>
<name>A0A376AKQ9_9HYPH</name>
<reference evidence="3" key="1">
    <citation type="submission" date="2018-07" db="EMBL/GenBank/DDBJ databases">
        <authorList>
            <person name="Peiro R."/>
            <person name="Begona"/>
            <person name="Cbmso G."/>
            <person name="Lopez M."/>
            <person name="Gonzalez S."/>
        </authorList>
    </citation>
    <scope>NUCLEOTIDE SEQUENCE [LARGE SCALE GENOMIC DNA]</scope>
</reference>
<protein>
    <recommendedName>
        <fullName evidence="4">Propionyl-coenzyme A carboxylase alpha polypeptide</fullName>
    </recommendedName>
</protein>
<dbReference type="Proteomes" id="UP000254764">
    <property type="component" value="Unassembled WGS sequence"/>
</dbReference>
<organism evidence="2 3">
    <name type="scientific">Ciceribacter selenitireducens ATCC BAA-1503</name>
    <dbReference type="NCBI Taxonomy" id="1336235"/>
    <lineage>
        <taxon>Bacteria</taxon>
        <taxon>Pseudomonadati</taxon>
        <taxon>Pseudomonadota</taxon>
        <taxon>Alphaproteobacteria</taxon>
        <taxon>Hyphomicrobiales</taxon>
        <taxon>Rhizobiaceae</taxon>
        <taxon>Ciceribacter</taxon>
    </lineage>
</organism>
<evidence type="ECO:0008006" key="4">
    <source>
        <dbReference type="Google" id="ProtNLM"/>
    </source>
</evidence>
<keyword evidence="3" id="KW-1185">Reference proteome</keyword>